<dbReference type="Pfam" id="PF13517">
    <property type="entry name" value="FG-GAP_3"/>
    <property type="match status" value="3"/>
</dbReference>
<keyword evidence="2" id="KW-0378">Hydrolase</keyword>
<dbReference type="PROSITE" id="PS51257">
    <property type="entry name" value="PROKAR_LIPOPROTEIN"/>
    <property type="match status" value="1"/>
</dbReference>
<keyword evidence="2" id="KW-0645">Protease</keyword>
<organism evidence="2 3">
    <name type="scientific">Pseudomyxococcus hansupus</name>
    <dbReference type="NCBI Taxonomy" id="1297742"/>
    <lineage>
        <taxon>Bacteria</taxon>
        <taxon>Pseudomonadati</taxon>
        <taxon>Myxococcota</taxon>
        <taxon>Myxococcia</taxon>
        <taxon>Myxococcales</taxon>
        <taxon>Cystobacterineae</taxon>
        <taxon>Myxococcaceae</taxon>
        <taxon>Pseudomyxococcus</taxon>
    </lineage>
</organism>
<dbReference type="GO" id="GO:0008237">
    <property type="term" value="F:metallopeptidase activity"/>
    <property type="evidence" value="ECO:0007669"/>
    <property type="project" value="InterPro"/>
</dbReference>
<name>A0A0H4X5N4_9BACT</name>
<dbReference type="Proteomes" id="UP000009026">
    <property type="component" value="Chromosome"/>
</dbReference>
<dbReference type="PANTHER" id="PTHR46580:SF2">
    <property type="entry name" value="MAM DOMAIN-CONTAINING PROTEIN"/>
    <property type="match status" value="1"/>
</dbReference>
<evidence type="ECO:0000313" key="2">
    <source>
        <dbReference type="EMBL" id="AKQ70549.1"/>
    </source>
</evidence>
<dbReference type="Gene3D" id="2.130.10.130">
    <property type="entry name" value="Integrin alpha, N-terminal"/>
    <property type="match status" value="1"/>
</dbReference>
<dbReference type="KEGG" id="mym:A176_007461"/>
<dbReference type="SUPFAM" id="SSF55486">
    <property type="entry name" value="Metalloproteases ('zincins'), catalytic domain"/>
    <property type="match status" value="1"/>
</dbReference>
<dbReference type="PATRIC" id="fig|1297742.4.peg.7589"/>
<dbReference type="Gene3D" id="2.40.128.340">
    <property type="match status" value="2"/>
</dbReference>
<keyword evidence="1" id="KW-0732">Signal</keyword>
<keyword evidence="2" id="KW-0031">Aminopeptidase</keyword>
<dbReference type="AlphaFoldDB" id="A0A0H4X5N4"/>
<dbReference type="eggNOG" id="COG1520">
    <property type="taxonomic scope" value="Bacteria"/>
</dbReference>
<dbReference type="Gene3D" id="3.40.390.10">
    <property type="entry name" value="Collagenase (Catalytic Domain)"/>
    <property type="match status" value="1"/>
</dbReference>
<dbReference type="EMBL" id="CP012109">
    <property type="protein sequence ID" value="AKQ70549.1"/>
    <property type="molecule type" value="Genomic_DNA"/>
</dbReference>
<dbReference type="STRING" id="1297742.A176_007461"/>
<dbReference type="GO" id="GO:0004177">
    <property type="term" value="F:aminopeptidase activity"/>
    <property type="evidence" value="ECO:0007669"/>
    <property type="project" value="UniProtKB-KW"/>
</dbReference>
<dbReference type="InterPro" id="IPR024079">
    <property type="entry name" value="MetalloPept_cat_dom_sf"/>
</dbReference>
<reference evidence="2 3" key="1">
    <citation type="journal article" date="2016" name="PLoS ONE">
        <title>Complete Genome Sequence and Comparative Genomics of a Novel Myxobacterium Myxococcus hansupus.</title>
        <authorList>
            <person name="Sharma G."/>
            <person name="Narwani T."/>
            <person name="Subramanian S."/>
        </authorList>
    </citation>
    <scope>NUCLEOTIDE SEQUENCE [LARGE SCALE GENOMIC DNA]</scope>
    <source>
        <strain evidence="3">mixupus</strain>
    </source>
</reference>
<accession>A0A0H4X5N4</accession>
<dbReference type="SUPFAM" id="SSF69318">
    <property type="entry name" value="Integrin alpha N-terminal domain"/>
    <property type="match status" value="1"/>
</dbReference>
<evidence type="ECO:0000313" key="3">
    <source>
        <dbReference type="Proteomes" id="UP000009026"/>
    </source>
</evidence>
<sequence length="678" mass="73954">MKRIVGAWTCLAALVTGSVGCGEAPQEVSPSEAGKDVRSPTWEEFLASAYFQPSTGLYIANGDEVFTSLEELRSYYDARVRRSENGVSRNPLIVNAVDGEMKVWSATQKRHLTYCVDSVSLAARYDAVVRDLGAAMREWESAADVKFVHLSQYDGNCNPAQENVLFDVREAYEPSEVCNVDPKLVGCAPRNEPSPGLPPSYISSIIAQAFFPGVQRSARSLIINSYDLETDERYAVVNNVLSHEVGHILGFRHEHIRIPSTNPSCSGTDWLEVTEYDQQSVMSFTLCGGLDYRRKLSDLDRAGARAIYGLPKDVGADFNRDGQDDLFLYNPTTGAVETRYGHPLMNGLHFEAATQQTWSSNLKLIPGDFNGDGYQDLFRYSPTTGAVEIRYGSAAMGAFVVSPSSQVSFSPGLELIPGDFNGDGYTDIFIYYPATGNVEIRYGSPVMTQLLFSSSSQQVWAAGLKLIPGDFNGDGYTDLFRYNTTTGAVEIRYGNSSMGALSSSASSQQTWSLNLNLVAGDYNGDGRTDLFRYNTTTGAVEIRYGASGSGALLTSPSSQHTWVLNLTLVPGDFNGDGYTDIFVYYTPTGAVETRFGAAGTGPLQFSSSSQEAWSANLKFVPADFNGDGRTDLFIYFPGFGGSEIRYGREGATSFVFSPSSQHLWNPGWELISGYVPSH</sequence>
<dbReference type="InterPro" id="IPR028994">
    <property type="entry name" value="Integrin_alpha_N"/>
</dbReference>
<protein>
    <submittedName>
        <fullName evidence="2">Bacterial leucyl aminopeptidase</fullName>
    </submittedName>
</protein>
<evidence type="ECO:0000256" key="1">
    <source>
        <dbReference type="ARBA" id="ARBA00022729"/>
    </source>
</evidence>
<proteinExistence type="predicted"/>
<keyword evidence="3" id="KW-1185">Reference proteome</keyword>
<dbReference type="InterPro" id="IPR013517">
    <property type="entry name" value="FG-GAP"/>
</dbReference>
<dbReference type="eggNOG" id="COG2273">
    <property type="taxonomic scope" value="Bacteria"/>
</dbReference>
<gene>
    <name evidence="2" type="ORF">A176_007461</name>
</gene>
<dbReference type="PANTHER" id="PTHR46580">
    <property type="entry name" value="SENSOR KINASE-RELATED"/>
    <property type="match status" value="1"/>
</dbReference>